<reference evidence="4" key="1">
    <citation type="journal article" date="2019" name="Int. J. Syst. Evol. Microbiol.">
        <title>The Global Catalogue of Microorganisms (GCM) 10K type strain sequencing project: providing services to taxonomists for standard genome sequencing and annotation.</title>
        <authorList>
            <consortium name="The Broad Institute Genomics Platform"/>
            <consortium name="The Broad Institute Genome Sequencing Center for Infectious Disease"/>
            <person name="Wu L."/>
            <person name="Ma J."/>
        </authorList>
    </citation>
    <scope>NUCLEOTIDE SEQUENCE [LARGE SCALE GENOMIC DNA]</scope>
    <source>
        <strain evidence="4">CGMCC 4.7638</strain>
    </source>
</reference>
<dbReference type="RefSeq" id="WP_344287915.1">
    <property type="nucleotide sequence ID" value="NZ_BAAAHV010000031.1"/>
</dbReference>
<evidence type="ECO:0000256" key="1">
    <source>
        <dbReference type="SAM" id="MobiDB-lite"/>
    </source>
</evidence>
<protein>
    <recommendedName>
        <fullName evidence="5">Lipoprotein</fullName>
    </recommendedName>
</protein>
<dbReference type="EMBL" id="JBHUKQ010000026">
    <property type="protein sequence ID" value="MFD2487333.1"/>
    <property type="molecule type" value="Genomic_DNA"/>
</dbReference>
<proteinExistence type="predicted"/>
<keyword evidence="2" id="KW-0732">Signal</keyword>
<keyword evidence="4" id="KW-1185">Reference proteome</keyword>
<sequence>MGFTAKKTVKMAMIGGAIAATALLSACGGNTAGNGSPVNNAAVQQSAPGAATGGSGGSSKATGKGGNVSEENGDVNCSKLDGKRVTPPGGPQMDVIAVSATSGTNPGCNDAFKVITEYYQEIPTKGEGPGHRVLDIFGHWTCAGSGDQANPQGSVCGKDGRTDYTIETRPSSGGKGTAPQPRRFPNTTQTVQFTGYDASVNMATFQLVRPQGHGEYVPVAGDTKTYRLPLAERAIVWSAATLCQNDNQATVGEDGLGTFRCDADQLRRTLAGGTPALAQILVSGDDQIAQVKEIYHP</sequence>
<evidence type="ECO:0000313" key="3">
    <source>
        <dbReference type="EMBL" id="MFD2487333.1"/>
    </source>
</evidence>
<accession>A0ABW5IE91</accession>
<feature type="chain" id="PRO_5046244170" description="Lipoprotein" evidence="2">
    <location>
        <begin position="33"/>
        <end position="297"/>
    </location>
</feature>
<evidence type="ECO:0008006" key="5">
    <source>
        <dbReference type="Google" id="ProtNLM"/>
    </source>
</evidence>
<feature type="signal peptide" evidence="2">
    <location>
        <begin position="1"/>
        <end position="32"/>
    </location>
</feature>
<feature type="region of interest" description="Disordered" evidence="1">
    <location>
        <begin position="46"/>
        <end position="90"/>
    </location>
</feature>
<comment type="caution">
    <text evidence="3">The sequence shown here is derived from an EMBL/GenBank/DDBJ whole genome shotgun (WGS) entry which is preliminary data.</text>
</comment>
<evidence type="ECO:0000256" key="2">
    <source>
        <dbReference type="SAM" id="SignalP"/>
    </source>
</evidence>
<feature type="region of interest" description="Disordered" evidence="1">
    <location>
        <begin position="167"/>
        <end position="186"/>
    </location>
</feature>
<evidence type="ECO:0000313" key="4">
    <source>
        <dbReference type="Proteomes" id="UP001597542"/>
    </source>
</evidence>
<dbReference type="Proteomes" id="UP001597542">
    <property type="component" value="Unassembled WGS sequence"/>
</dbReference>
<organism evidence="3 4">
    <name type="scientific">Amycolatopsis albidoflavus</name>
    <dbReference type="NCBI Taxonomy" id="102226"/>
    <lineage>
        <taxon>Bacteria</taxon>
        <taxon>Bacillati</taxon>
        <taxon>Actinomycetota</taxon>
        <taxon>Actinomycetes</taxon>
        <taxon>Pseudonocardiales</taxon>
        <taxon>Pseudonocardiaceae</taxon>
        <taxon>Amycolatopsis</taxon>
    </lineage>
</organism>
<gene>
    <name evidence="3" type="ORF">ACFSUT_44160</name>
</gene>
<name>A0ABW5IE91_9PSEU</name>
<dbReference type="PROSITE" id="PS51257">
    <property type="entry name" value="PROKAR_LIPOPROTEIN"/>
    <property type="match status" value="1"/>
</dbReference>